<dbReference type="Proteomes" id="UP000789860">
    <property type="component" value="Unassembled WGS sequence"/>
</dbReference>
<protein>
    <submittedName>
        <fullName evidence="1">2148_t:CDS:1</fullName>
    </submittedName>
</protein>
<organism evidence="1 2">
    <name type="scientific">Scutellospora calospora</name>
    <dbReference type="NCBI Taxonomy" id="85575"/>
    <lineage>
        <taxon>Eukaryota</taxon>
        <taxon>Fungi</taxon>
        <taxon>Fungi incertae sedis</taxon>
        <taxon>Mucoromycota</taxon>
        <taxon>Glomeromycotina</taxon>
        <taxon>Glomeromycetes</taxon>
        <taxon>Diversisporales</taxon>
        <taxon>Gigasporaceae</taxon>
        <taxon>Scutellospora</taxon>
    </lineage>
</organism>
<sequence>MKAYKRINDESEAIAKKTNGRIDMCKSRNYTLTTIKFFKETTLVLQKSEKISEQESVWIDLAITGALIFTERYEGEANQYDPIAPEYAKENGLKVYLMNESPNTLIYEKNTGISRSNIFGKWRNILYNIKKEGGIAGKVNKVLLVSL</sequence>
<proteinExistence type="predicted"/>
<name>A0ACA9KL98_9GLOM</name>
<dbReference type="EMBL" id="CAJVPM010002116">
    <property type="protein sequence ID" value="CAG8480231.1"/>
    <property type="molecule type" value="Genomic_DNA"/>
</dbReference>
<accession>A0ACA9KL98</accession>
<comment type="caution">
    <text evidence="1">The sequence shown here is derived from an EMBL/GenBank/DDBJ whole genome shotgun (WGS) entry which is preliminary data.</text>
</comment>
<reference evidence="1" key="1">
    <citation type="submission" date="2021-06" db="EMBL/GenBank/DDBJ databases">
        <authorList>
            <person name="Kallberg Y."/>
            <person name="Tangrot J."/>
            <person name="Rosling A."/>
        </authorList>
    </citation>
    <scope>NUCLEOTIDE SEQUENCE</scope>
    <source>
        <strain evidence="1">AU212A</strain>
    </source>
</reference>
<evidence type="ECO:0000313" key="1">
    <source>
        <dbReference type="EMBL" id="CAG8480231.1"/>
    </source>
</evidence>
<keyword evidence="2" id="KW-1185">Reference proteome</keyword>
<gene>
    <name evidence="1" type="ORF">SCALOS_LOCUS2388</name>
</gene>
<evidence type="ECO:0000313" key="2">
    <source>
        <dbReference type="Proteomes" id="UP000789860"/>
    </source>
</evidence>